<evidence type="ECO:0000313" key="1">
    <source>
        <dbReference type="EMBL" id="MBA0839771.1"/>
    </source>
</evidence>
<organism evidence="1 2">
    <name type="scientific">Gossypium armourianum</name>
    <dbReference type="NCBI Taxonomy" id="34283"/>
    <lineage>
        <taxon>Eukaryota</taxon>
        <taxon>Viridiplantae</taxon>
        <taxon>Streptophyta</taxon>
        <taxon>Embryophyta</taxon>
        <taxon>Tracheophyta</taxon>
        <taxon>Spermatophyta</taxon>
        <taxon>Magnoliopsida</taxon>
        <taxon>eudicotyledons</taxon>
        <taxon>Gunneridae</taxon>
        <taxon>Pentapetalae</taxon>
        <taxon>rosids</taxon>
        <taxon>malvids</taxon>
        <taxon>Malvales</taxon>
        <taxon>Malvaceae</taxon>
        <taxon>Malvoideae</taxon>
        <taxon>Gossypium</taxon>
    </lineage>
</organism>
<sequence>MLRLFSPGCSAFRREGAIVESLGRSRLMVG</sequence>
<comment type="caution">
    <text evidence="1">The sequence shown here is derived from an EMBL/GenBank/DDBJ whole genome shotgun (WGS) entry which is preliminary data.</text>
</comment>
<dbReference type="EMBL" id="JABFAE010000010">
    <property type="protein sequence ID" value="MBA0839771.1"/>
    <property type="molecule type" value="Genomic_DNA"/>
</dbReference>
<gene>
    <name evidence="1" type="ORF">Goarm_005470</name>
</gene>
<evidence type="ECO:0000313" key="2">
    <source>
        <dbReference type="Proteomes" id="UP000593575"/>
    </source>
</evidence>
<accession>A0A7J9K005</accession>
<dbReference type="AlphaFoldDB" id="A0A7J9K005"/>
<dbReference type="Proteomes" id="UP000593575">
    <property type="component" value="Unassembled WGS sequence"/>
</dbReference>
<protein>
    <submittedName>
        <fullName evidence="1">Uncharacterized protein</fullName>
    </submittedName>
</protein>
<name>A0A7J9K005_9ROSI</name>
<keyword evidence="2" id="KW-1185">Reference proteome</keyword>
<proteinExistence type="predicted"/>
<reference evidence="1 2" key="1">
    <citation type="journal article" date="2019" name="Genome Biol. Evol.">
        <title>Insights into the evolution of the New World diploid cottons (Gossypium, subgenus Houzingenia) based on genome sequencing.</title>
        <authorList>
            <person name="Grover C.E."/>
            <person name="Arick M.A. 2nd"/>
            <person name="Thrash A."/>
            <person name="Conover J.L."/>
            <person name="Sanders W.S."/>
            <person name="Peterson D.G."/>
            <person name="Frelichowski J.E."/>
            <person name="Scheffler J.A."/>
            <person name="Scheffler B.E."/>
            <person name="Wendel J.F."/>
        </authorList>
    </citation>
    <scope>NUCLEOTIDE SEQUENCE [LARGE SCALE GENOMIC DNA]</scope>
    <source>
        <strain evidence="1">6</strain>
        <tissue evidence="1">Leaf</tissue>
    </source>
</reference>